<keyword evidence="1" id="KW-0812">Transmembrane</keyword>
<feature type="transmembrane region" description="Helical" evidence="1">
    <location>
        <begin position="25"/>
        <end position="45"/>
    </location>
</feature>
<keyword evidence="1" id="KW-1133">Transmembrane helix</keyword>
<dbReference type="Proteomes" id="UP000018348">
    <property type="component" value="Unassembled WGS sequence"/>
</dbReference>
<evidence type="ECO:0000313" key="2">
    <source>
        <dbReference type="EMBL" id="CCQ53441.1"/>
    </source>
</evidence>
<keyword evidence="1" id="KW-0472">Membrane</keyword>
<comment type="caution">
    <text evidence="2">The sequence shown here is derived from an EMBL/GenBank/DDBJ whole genome shotgun (WGS) entry which is preliminary data.</text>
</comment>
<gene>
    <name evidence="2" type="ORF">CWATWH8502_4813</name>
</gene>
<reference evidence="2 3" key="2">
    <citation type="submission" date="2013-09" db="EMBL/GenBank/DDBJ databases">
        <title>Whole genome comparison of six Crocosphaera watsonii strains with differing phenotypes.</title>
        <authorList>
            <person name="Bench S.R."/>
            <person name="Heller P."/>
            <person name="Frank I."/>
            <person name="Arciniega M."/>
            <person name="Shilova I.N."/>
            <person name="Zehr J.P."/>
        </authorList>
    </citation>
    <scope>NUCLEOTIDE SEQUENCE [LARGE SCALE GENOMIC DNA]</scope>
    <source>
        <strain evidence="2 3">WH 8502</strain>
    </source>
</reference>
<organism evidence="2 3">
    <name type="scientific">Crocosphaera watsonii WH 8502</name>
    <dbReference type="NCBI Taxonomy" id="423474"/>
    <lineage>
        <taxon>Bacteria</taxon>
        <taxon>Bacillati</taxon>
        <taxon>Cyanobacteriota</taxon>
        <taxon>Cyanophyceae</taxon>
        <taxon>Oscillatoriophycideae</taxon>
        <taxon>Chroococcales</taxon>
        <taxon>Aphanothecaceae</taxon>
        <taxon>Crocosphaera</taxon>
    </lineage>
</organism>
<dbReference type="RefSeq" id="WP_021832012.1">
    <property type="nucleotide sequence ID" value="NZ_CAQK01000823.1"/>
</dbReference>
<protein>
    <submittedName>
        <fullName evidence="2">Uncharacterized protein</fullName>
    </submittedName>
</protein>
<evidence type="ECO:0000313" key="3">
    <source>
        <dbReference type="Proteomes" id="UP000018348"/>
    </source>
</evidence>
<sequence length="63" mass="7373">MKRQTKVIQSHKSLLHRLSLSLLKYYPWLLVIAIASLFFFPSALLTPVSLRFFRSNDHQLETA</sequence>
<proteinExistence type="predicted"/>
<evidence type="ECO:0000256" key="1">
    <source>
        <dbReference type="SAM" id="Phobius"/>
    </source>
</evidence>
<accession>T2IIT3</accession>
<dbReference type="AlphaFoldDB" id="T2IIT3"/>
<name>T2IIT3_CROWT</name>
<reference evidence="2 3" key="1">
    <citation type="submission" date="2013-01" db="EMBL/GenBank/DDBJ databases">
        <authorList>
            <person name="Bench S."/>
        </authorList>
    </citation>
    <scope>NUCLEOTIDE SEQUENCE [LARGE SCALE GENOMIC DNA]</scope>
    <source>
        <strain evidence="2 3">WH 8502</strain>
    </source>
</reference>
<dbReference type="EMBL" id="CAQK01000823">
    <property type="protein sequence ID" value="CCQ53441.1"/>
    <property type="molecule type" value="Genomic_DNA"/>
</dbReference>